<evidence type="ECO:0000256" key="2">
    <source>
        <dbReference type="ARBA" id="ARBA00022801"/>
    </source>
</evidence>
<gene>
    <name evidence="4" type="primary">atsA_33</name>
    <name evidence="4" type="ORF">PDESU_00901</name>
</gene>
<protein>
    <submittedName>
        <fullName evidence="4">Arylsulfatase</fullName>
    </submittedName>
</protein>
<reference evidence="4 5" key="1">
    <citation type="submission" date="2019-04" db="EMBL/GenBank/DDBJ databases">
        <authorList>
            <person name="Van Vliet M D."/>
        </authorList>
    </citation>
    <scope>NUCLEOTIDE SEQUENCE [LARGE SCALE GENOMIC DNA]</scope>
    <source>
        <strain evidence="4 5">F1</strain>
    </source>
</reference>
<evidence type="ECO:0000256" key="1">
    <source>
        <dbReference type="ARBA" id="ARBA00008779"/>
    </source>
</evidence>
<sequence length="484" mass="53941">MSAMKKMQMHASKPFGVLVAVFMIAMAAGARRDARPNIIVILTDDQGYGDVGRHGNPILKTPNFDRLHDESVRFTDFQVSPCCAPTRCALLTGMHEFKSGVTHTIKPWREMNPRSTTVAQTLKTAGYATGIFGKWHLGLDDAYRPNNRGFDEALHAKGDVQKSHFDPVLSRDGVEKKYKGYREDILFAEAMAFIEKNKDGKFFCYIPTYAPHTPNIAPEEYVEPYKDHPQAAFFGQVANVDQNIGLLLAKLVELKIDQETLIVLISDNGGTKGVDAWNAGMRGCKATPWIGGTRAMSFWRWPGVFKPRDVGSLTAHIDVLPTLAEISKAPLTEKHRSQLDGLSLLPLLNNPAAPWPADRMLFTNVGRWGKVAADTHAHNFAAVRMGKYHLVNNRCCADAKCRHAKCKQARGVADGSYKSIYTEDADKHYALTPEQGWGLYDLEHDVSESSNLAGQHPEVVERMAKAYDAWWAEVRPLMFPEDDV</sequence>
<evidence type="ECO:0000313" key="5">
    <source>
        <dbReference type="Proteomes" id="UP000366872"/>
    </source>
</evidence>
<dbReference type="InterPro" id="IPR000917">
    <property type="entry name" value="Sulfatase_N"/>
</dbReference>
<dbReference type="GO" id="GO:0004065">
    <property type="term" value="F:arylsulfatase activity"/>
    <property type="evidence" value="ECO:0007669"/>
    <property type="project" value="TreeGrafter"/>
</dbReference>
<dbReference type="PANTHER" id="PTHR42693">
    <property type="entry name" value="ARYLSULFATASE FAMILY MEMBER"/>
    <property type="match status" value="1"/>
</dbReference>
<dbReference type="EMBL" id="CAAHFG010000001">
    <property type="protein sequence ID" value="VGO12349.1"/>
    <property type="molecule type" value="Genomic_DNA"/>
</dbReference>
<dbReference type="PANTHER" id="PTHR42693:SF53">
    <property type="entry name" value="ENDO-4-O-SULFATASE"/>
    <property type="match status" value="1"/>
</dbReference>
<dbReference type="RefSeq" id="WP_136078023.1">
    <property type="nucleotide sequence ID" value="NZ_CAAHFG010000001.1"/>
</dbReference>
<dbReference type="SUPFAM" id="SSF53649">
    <property type="entry name" value="Alkaline phosphatase-like"/>
    <property type="match status" value="1"/>
</dbReference>
<dbReference type="Gene3D" id="3.30.1120.10">
    <property type="match status" value="1"/>
</dbReference>
<organism evidence="4 5">
    <name type="scientific">Pontiella desulfatans</name>
    <dbReference type="NCBI Taxonomy" id="2750659"/>
    <lineage>
        <taxon>Bacteria</taxon>
        <taxon>Pseudomonadati</taxon>
        <taxon>Kiritimatiellota</taxon>
        <taxon>Kiritimatiellia</taxon>
        <taxon>Kiritimatiellales</taxon>
        <taxon>Pontiellaceae</taxon>
        <taxon>Pontiella</taxon>
    </lineage>
</organism>
<evidence type="ECO:0000259" key="3">
    <source>
        <dbReference type="Pfam" id="PF00884"/>
    </source>
</evidence>
<dbReference type="AlphaFoldDB" id="A0A6C2TXP1"/>
<keyword evidence="5" id="KW-1185">Reference proteome</keyword>
<keyword evidence="2" id="KW-0378">Hydrolase</keyword>
<dbReference type="Proteomes" id="UP000366872">
    <property type="component" value="Unassembled WGS sequence"/>
</dbReference>
<evidence type="ECO:0000313" key="4">
    <source>
        <dbReference type="EMBL" id="VGO12349.1"/>
    </source>
</evidence>
<proteinExistence type="inferred from homology"/>
<dbReference type="InterPro" id="IPR017850">
    <property type="entry name" value="Alkaline_phosphatase_core_sf"/>
</dbReference>
<dbReference type="Pfam" id="PF00884">
    <property type="entry name" value="Sulfatase"/>
    <property type="match status" value="1"/>
</dbReference>
<feature type="domain" description="Sulfatase N-terminal" evidence="3">
    <location>
        <begin position="36"/>
        <end position="325"/>
    </location>
</feature>
<name>A0A6C2TXP1_PONDE</name>
<accession>A0A6C2TXP1</accession>
<dbReference type="Gene3D" id="3.40.720.10">
    <property type="entry name" value="Alkaline Phosphatase, subunit A"/>
    <property type="match status" value="1"/>
</dbReference>
<comment type="similarity">
    <text evidence="1">Belongs to the sulfatase family.</text>
</comment>
<dbReference type="InterPro" id="IPR050738">
    <property type="entry name" value="Sulfatase"/>
</dbReference>
<dbReference type="CDD" id="cd16146">
    <property type="entry name" value="ARS_like"/>
    <property type="match status" value="1"/>
</dbReference>